<feature type="compositionally biased region" description="Pro residues" evidence="1">
    <location>
        <begin position="78"/>
        <end position="101"/>
    </location>
</feature>
<reference evidence="3" key="1">
    <citation type="journal article" date="2010" name="Genome Res.">
        <title>Population genomic sequencing of Coccidioides fungi reveals recent hybridization and transposon control.</title>
        <authorList>
            <person name="Neafsey D.E."/>
            <person name="Barker B.M."/>
            <person name="Sharpton T.J."/>
            <person name="Stajich J.E."/>
            <person name="Park D.J."/>
            <person name="Whiston E."/>
            <person name="Hung C.-Y."/>
            <person name="McMahan C."/>
            <person name="White J."/>
            <person name="Sykes S."/>
            <person name="Heiman D."/>
            <person name="Young S."/>
            <person name="Zeng Q."/>
            <person name="Abouelleil A."/>
            <person name="Aftuck L."/>
            <person name="Bessette D."/>
            <person name="Brown A."/>
            <person name="FitzGerald M."/>
            <person name="Lui A."/>
            <person name="Macdonald J.P."/>
            <person name="Priest M."/>
            <person name="Orbach M.J."/>
            <person name="Galgiani J.N."/>
            <person name="Kirkland T.N."/>
            <person name="Cole G.T."/>
            <person name="Birren B.W."/>
            <person name="Henn M.R."/>
            <person name="Taylor J.W."/>
            <person name="Rounsley S.D."/>
        </authorList>
    </citation>
    <scope>NUCLEOTIDE SEQUENCE [LARGE SCALE GENOMIC DNA]</scope>
    <source>
        <strain evidence="3">RMSCC 2394</strain>
    </source>
</reference>
<dbReference type="Proteomes" id="UP000054565">
    <property type="component" value="Unassembled WGS sequence"/>
</dbReference>
<name>A0A0J6Y132_COCIT</name>
<organism evidence="2 3">
    <name type="scientific">Coccidioides immitis RMSCC 2394</name>
    <dbReference type="NCBI Taxonomy" id="404692"/>
    <lineage>
        <taxon>Eukaryota</taxon>
        <taxon>Fungi</taxon>
        <taxon>Dikarya</taxon>
        <taxon>Ascomycota</taxon>
        <taxon>Pezizomycotina</taxon>
        <taxon>Eurotiomycetes</taxon>
        <taxon>Eurotiomycetidae</taxon>
        <taxon>Onygenales</taxon>
        <taxon>Onygenaceae</taxon>
        <taxon>Coccidioides</taxon>
    </lineage>
</organism>
<accession>A0A0J6Y132</accession>
<sequence length="136" mass="14871">MRSGMASTRAGRFRDTYACEHDMWTCMQRLGMSDSRGGKVMLHIPSEKLAEFVLEVEVSQGAPPRRAVTRREKGPGRSPEPGPQTNPKSPPLPTAGSPHPPGVRFSSAPEAASLPAPKWVTLSQVPRFFPVLGYFQ</sequence>
<dbReference type="AlphaFoldDB" id="A0A0J6Y132"/>
<proteinExistence type="predicted"/>
<gene>
    <name evidence="2" type="ORF">CIRG_01515</name>
</gene>
<feature type="region of interest" description="Disordered" evidence="1">
    <location>
        <begin position="59"/>
        <end position="109"/>
    </location>
</feature>
<evidence type="ECO:0000313" key="3">
    <source>
        <dbReference type="Proteomes" id="UP000054565"/>
    </source>
</evidence>
<evidence type="ECO:0000256" key="1">
    <source>
        <dbReference type="SAM" id="MobiDB-lite"/>
    </source>
</evidence>
<protein>
    <submittedName>
        <fullName evidence="2">Uncharacterized protein</fullName>
    </submittedName>
</protein>
<dbReference type="EMBL" id="DS028093">
    <property type="protein sequence ID" value="KMP01375.1"/>
    <property type="molecule type" value="Genomic_DNA"/>
</dbReference>
<evidence type="ECO:0000313" key="2">
    <source>
        <dbReference type="EMBL" id="KMP01375.1"/>
    </source>
</evidence>